<dbReference type="GO" id="GO:0005634">
    <property type="term" value="C:nucleus"/>
    <property type="evidence" value="ECO:0007669"/>
    <property type="project" value="TreeGrafter"/>
</dbReference>
<dbReference type="GO" id="GO:0006281">
    <property type="term" value="P:DNA repair"/>
    <property type="evidence" value="ECO:0007669"/>
    <property type="project" value="TreeGrafter"/>
</dbReference>
<dbReference type="Proteomes" id="UP000005237">
    <property type="component" value="Unassembled WGS sequence"/>
</dbReference>
<proteinExistence type="inferred from homology"/>
<dbReference type="InterPro" id="IPR013497">
    <property type="entry name" value="Topo_IA_cen"/>
</dbReference>
<dbReference type="EnsemblMetazoa" id="CJA15181.1">
    <property type="protein sequence ID" value="CJA15181.1"/>
    <property type="gene ID" value="WBGene00134385"/>
</dbReference>
<reference evidence="5" key="2">
    <citation type="submission" date="2022-06" db="UniProtKB">
        <authorList>
            <consortium name="EnsemblMetazoa"/>
        </authorList>
    </citation>
    <scope>IDENTIFICATION</scope>
    <source>
        <strain evidence="5">DF5081</strain>
    </source>
</reference>
<comment type="similarity">
    <text evidence="2">Belongs to the type IA topoisomerase family.</text>
</comment>
<evidence type="ECO:0000256" key="1">
    <source>
        <dbReference type="ARBA" id="ARBA00023235"/>
    </source>
</evidence>
<dbReference type="InterPro" id="IPR000380">
    <property type="entry name" value="Topo_IA"/>
</dbReference>
<feature type="domain" description="Toprim" evidence="3">
    <location>
        <begin position="4"/>
        <end position="149"/>
    </location>
</feature>
<dbReference type="PANTHER" id="PTHR11390:SF20">
    <property type="entry name" value="DNA TOPOISOMERASE 3-BETA-1"/>
    <property type="match status" value="1"/>
</dbReference>
<evidence type="ECO:0000313" key="6">
    <source>
        <dbReference type="Proteomes" id="UP000005237"/>
    </source>
</evidence>
<dbReference type="InterPro" id="IPR023406">
    <property type="entry name" value="Topo_IA_AS"/>
</dbReference>
<dbReference type="GO" id="GO:0006310">
    <property type="term" value="P:DNA recombination"/>
    <property type="evidence" value="ECO:0007669"/>
    <property type="project" value="TreeGrafter"/>
</dbReference>
<dbReference type="Gene3D" id="3.40.50.140">
    <property type="match status" value="1"/>
</dbReference>
<dbReference type="GO" id="GO:0003917">
    <property type="term" value="F:DNA topoisomerase type I (single strand cut, ATP-independent) activity"/>
    <property type="evidence" value="ECO:0007669"/>
    <property type="project" value="UniProtKB-EC"/>
</dbReference>
<dbReference type="FunFam" id="3.40.50.140:FF:000002">
    <property type="entry name" value="DNA topoisomerase"/>
    <property type="match status" value="1"/>
</dbReference>
<dbReference type="PROSITE" id="PS52039">
    <property type="entry name" value="TOPO_IA_2"/>
    <property type="match status" value="1"/>
</dbReference>
<evidence type="ECO:0000259" key="4">
    <source>
        <dbReference type="PROSITE" id="PS52039"/>
    </source>
</evidence>
<comment type="catalytic activity">
    <reaction evidence="2">
        <text>ATP-independent breakage of single-stranded DNA, followed by passage and rejoining.</text>
        <dbReference type="EC" id="5.6.2.1"/>
    </reaction>
</comment>
<accession>A0A8R1E056</accession>
<keyword evidence="6" id="KW-1185">Reference proteome</keyword>
<comment type="function">
    <text evidence="2">Introduces a single-strand break via transesterification at a target site in duplex DNA. Releases the supercoiling and torsional tension of DNA introduced during the DNA replication and transcription by transiently cleaving and rejoining one strand of the DNA duplex. The scissile phosphodiester is attacked by the catalytic tyrosine of the enzyme, resulting in the formation of a DNA-(5'-phosphotyrosyl)-enzyme intermediate and the expulsion of a 3'-OH DNA strand.</text>
</comment>
<dbReference type="InterPro" id="IPR003601">
    <property type="entry name" value="Topo_IA_2"/>
</dbReference>
<dbReference type="SMART" id="SM00493">
    <property type="entry name" value="TOPRIM"/>
    <property type="match status" value="1"/>
</dbReference>
<dbReference type="SUPFAM" id="SSF56712">
    <property type="entry name" value="Prokaryotic type I DNA topoisomerase"/>
    <property type="match status" value="1"/>
</dbReference>
<dbReference type="Gene3D" id="1.10.460.10">
    <property type="entry name" value="Topoisomerase I, domain 2"/>
    <property type="match status" value="1"/>
</dbReference>
<dbReference type="SMART" id="SM00436">
    <property type="entry name" value="TOP1Bc"/>
    <property type="match status" value="1"/>
</dbReference>
<feature type="domain" description="Topo IA-type catalytic" evidence="4">
    <location>
        <begin position="172"/>
        <end position="352"/>
    </location>
</feature>
<dbReference type="InterPro" id="IPR034144">
    <property type="entry name" value="TOPRIM_TopoIII"/>
</dbReference>
<name>A0A8R1E056_CAEJA</name>
<dbReference type="InterPro" id="IPR013826">
    <property type="entry name" value="Topo_IA_cen_sub3"/>
</dbReference>
<dbReference type="CDD" id="cd03362">
    <property type="entry name" value="TOPRIM_TopoIA_TopoIII"/>
    <property type="match status" value="1"/>
</dbReference>
<dbReference type="InterPro" id="IPR006171">
    <property type="entry name" value="TOPRIM_dom"/>
</dbReference>
<dbReference type="GO" id="GO:0006265">
    <property type="term" value="P:DNA topological change"/>
    <property type="evidence" value="ECO:0007669"/>
    <property type="project" value="InterPro"/>
</dbReference>
<keyword evidence="1 2" id="KW-0413">Isomerase</keyword>
<dbReference type="Pfam" id="PF01751">
    <property type="entry name" value="Toprim"/>
    <property type="match status" value="1"/>
</dbReference>
<dbReference type="PANTHER" id="PTHR11390">
    <property type="entry name" value="PROKARYOTIC DNA TOPOISOMERASE"/>
    <property type="match status" value="1"/>
</dbReference>
<dbReference type="PRINTS" id="PR00417">
    <property type="entry name" value="PRTPISMRASEI"/>
</dbReference>
<organism evidence="5 6">
    <name type="scientific">Caenorhabditis japonica</name>
    <dbReference type="NCBI Taxonomy" id="281687"/>
    <lineage>
        <taxon>Eukaryota</taxon>
        <taxon>Metazoa</taxon>
        <taxon>Ecdysozoa</taxon>
        <taxon>Nematoda</taxon>
        <taxon>Chromadorea</taxon>
        <taxon>Rhabditida</taxon>
        <taxon>Rhabditina</taxon>
        <taxon>Rhabditomorpha</taxon>
        <taxon>Rhabditoidea</taxon>
        <taxon>Rhabditidae</taxon>
        <taxon>Peloderinae</taxon>
        <taxon>Caenorhabditis</taxon>
    </lineage>
</organism>
<dbReference type="Gene3D" id="1.10.290.10">
    <property type="entry name" value="Topoisomerase I, domain 4"/>
    <property type="match status" value="1"/>
</dbReference>
<evidence type="ECO:0000259" key="3">
    <source>
        <dbReference type="PROSITE" id="PS50880"/>
    </source>
</evidence>
<dbReference type="InterPro" id="IPR023405">
    <property type="entry name" value="Topo_IA_core_domain"/>
</dbReference>
<dbReference type="EC" id="5.6.2.1" evidence="2"/>
<protein>
    <recommendedName>
        <fullName evidence="2">DNA topoisomerase</fullName>
        <ecNumber evidence="2">5.6.2.1</ecNumber>
    </recommendedName>
</protein>
<dbReference type="PROSITE" id="PS50880">
    <property type="entry name" value="TOPRIM"/>
    <property type="match status" value="1"/>
</dbReference>
<keyword evidence="2" id="KW-0799">Topoisomerase</keyword>
<evidence type="ECO:0000256" key="2">
    <source>
        <dbReference type="RuleBase" id="RU362092"/>
    </source>
</evidence>
<reference evidence="6" key="1">
    <citation type="submission" date="2010-08" db="EMBL/GenBank/DDBJ databases">
        <authorList>
            <consortium name="Caenorhabditis japonica Sequencing Consortium"/>
            <person name="Wilson R.K."/>
        </authorList>
    </citation>
    <scope>NUCLEOTIDE SEQUENCE [LARGE SCALE GENOMIC DNA]</scope>
    <source>
        <strain evidence="6">DF5081</strain>
    </source>
</reference>
<sequence length="352" mass="39547">MTFTVVMVAEKPMLADSIAQLLSNGQAKKRKGWNGVCSVSEYSGTFHGKPAKFKVTSTCGHVMSLDFPQKYNNWERIDPAELYAAPAVKIEANPKMKMNEFLASEAKSADYLVLWLDCDKEGENICFEVIDAVRSSMFKNRSNYMENVYRAHFSAITEKDIKAAMANLGRPDKNMALSVDARQELDLRIGCSFTRFQTKFFQGKYGDLDSNVISYGPCQTPTLGFCVTRHDQIVQFKPEAYWVMKTTFTTDGQTFSPEWARGRMFDAEVARLFLERTKKTGSASVTDVSKKEARKERPCALNTVELMRVASSSLGMSPSTTMHVAEALYTQGYISYPRTETTQYPANFDLSG</sequence>
<dbReference type="AlphaFoldDB" id="A0A8R1E056"/>
<dbReference type="InterPro" id="IPR013824">
    <property type="entry name" value="Topo_IA_cen_sub1"/>
</dbReference>
<dbReference type="Pfam" id="PF01131">
    <property type="entry name" value="Topoisom_bac"/>
    <property type="match status" value="1"/>
</dbReference>
<dbReference type="PROSITE" id="PS00396">
    <property type="entry name" value="TOPO_IA_1"/>
    <property type="match status" value="1"/>
</dbReference>
<keyword evidence="2" id="KW-0238">DNA-binding</keyword>
<dbReference type="GO" id="GO:0003677">
    <property type="term" value="F:DNA binding"/>
    <property type="evidence" value="ECO:0007669"/>
    <property type="project" value="UniProtKB-KW"/>
</dbReference>
<evidence type="ECO:0000313" key="5">
    <source>
        <dbReference type="EnsemblMetazoa" id="CJA15181.1"/>
    </source>
</evidence>